<dbReference type="Gramene" id="BGIOSGA027241-TA">
    <property type="protein sequence ID" value="BGIOSGA027241-PA"/>
    <property type="gene ID" value="BGIOSGA027241"/>
</dbReference>
<protein>
    <submittedName>
        <fullName evidence="2">Uncharacterized protein</fullName>
    </submittedName>
</protein>
<keyword evidence="3" id="KW-1185">Reference proteome</keyword>
<name>A2YTM4_ORYSI</name>
<feature type="compositionally biased region" description="Low complexity" evidence="1">
    <location>
        <begin position="68"/>
        <end position="81"/>
    </location>
</feature>
<evidence type="ECO:0000313" key="3">
    <source>
        <dbReference type="Proteomes" id="UP000007015"/>
    </source>
</evidence>
<evidence type="ECO:0000256" key="1">
    <source>
        <dbReference type="SAM" id="MobiDB-lite"/>
    </source>
</evidence>
<organism evidence="2 3">
    <name type="scientific">Oryza sativa subsp. indica</name>
    <name type="common">Rice</name>
    <dbReference type="NCBI Taxonomy" id="39946"/>
    <lineage>
        <taxon>Eukaryota</taxon>
        <taxon>Viridiplantae</taxon>
        <taxon>Streptophyta</taxon>
        <taxon>Embryophyta</taxon>
        <taxon>Tracheophyta</taxon>
        <taxon>Spermatophyta</taxon>
        <taxon>Magnoliopsida</taxon>
        <taxon>Liliopsida</taxon>
        <taxon>Poales</taxon>
        <taxon>Poaceae</taxon>
        <taxon>BOP clade</taxon>
        <taxon>Oryzoideae</taxon>
        <taxon>Oryzeae</taxon>
        <taxon>Oryzinae</taxon>
        <taxon>Oryza</taxon>
        <taxon>Oryza sativa</taxon>
    </lineage>
</organism>
<dbReference type="OMA" id="QVQISRF"/>
<reference evidence="2 3" key="1">
    <citation type="journal article" date="2005" name="PLoS Biol.">
        <title>The genomes of Oryza sativa: a history of duplications.</title>
        <authorList>
            <person name="Yu J."/>
            <person name="Wang J."/>
            <person name="Lin W."/>
            <person name="Li S."/>
            <person name="Li H."/>
            <person name="Zhou J."/>
            <person name="Ni P."/>
            <person name="Dong W."/>
            <person name="Hu S."/>
            <person name="Zeng C."/>
            <person name="Zhang J."/>
            <person name="Zhang Y."/>
            <person name="Li R."/>
            <person name="Xu Z."/>
            <person name="Li S."/>
            <person name="Li X."/>
            <person name="Zheng H."/>
            <person name="Cong L."/>
            <person name="Lin L."/>
            <person name="Yin J."/>
            <person name="Geng J."/>
            <person name="Li G."/>
            <person name="Shi J."/>
            <person name="Liu J."/>
            <person name="Lv H."/>
            <person name="Li J."/>
            <person name="Wang J."/>
            <person name="Deng Y."/>
            <person name="Ran L."/>
            <person name="Shi X."/>
            <person name="Wang X."/>
            <person name="Wu Q."/>
            <person name="Li C."/>
            <person name="Ren X."/>
            <person name="Wang J."/>
            <person name="Wang X."/>
            <person name="Li D."/>
            <person name="Liu D."/>
            <person name="Zhang X."/>
            <person name="Ji Z."/>
            <person name="Zhao W."/>
            <person name="Sun Y."/>
            <person name="Zhang Z."/>
            <person name="Bao J."/>
            <person name="Han Y."/>
            <person name="Dong L."/>
            <person name="Ji J."/>
            <person name="Chen P."/>
            <person name="Wu S."/>
            <person name="Liu J."/>
            <person name="Xiao Y."/>
            <person name="Bu D."/>
            <person name="Tan J."/>
            <person name="Yang L."/>
            <person name="Ye C."/>
            <person name="Zhang J."/>
            <person name="Xu J."/>
            <person name="Zhou Y."/>
            <person name="Yu Y."/>
            <person name="Zhang B."/>
            <person name="Zhuang S."/>
            <person name="Wei H."/>
            <person name="Liu B."/>
            <person name="Lei M."/>
            <person name="Yu H."/>
            <person name="Li Y."/>
            <person name="Xu H."/>
            <person name="Wei S."/>
            <person name="He X."/>
            <person name="Fang L."/>
            <person name="Zhang Z."/>
            <person name="Zhang Y."/>
            <person name="Huang X."/>
            <person name="Su Z."/>
            <person name="Tong W."/>
            <person name="Li J."/>
            <person name="Tong Z."/>
            <person name="Li S."/>
            <person name="Ye J."/>
            <person name="Wang L."/>
            <person name="Fang L."/>
            <person name="Lei T."/>
            <person name="Chen C."/>
            <person name="Chen H."/>
            <person name="Xu Z."/>
            <person name="Li H."/>
            <person name="Huang H."/>
            <person name="Zhang F."/>
            <person name="Xu H."/>
            <person name="Li N."/>
            <person name="Zhao C."/>
            <person name="Li S."/>
            <person name="Dong L."/>
            <person name="Huang Y."/>
            <person name="Li L."/>
            <person name="Xi Y."/>
            <person name="Qi Q."/>
            <person name="Li W."/>
            <person name="Zhang B."/>
            <person name="Hu W."/>
            <person name="Zhang Y."/>
            <person name="Tian X."/>
            <person name="Jiao Y."/>
            <person name="Liang X."/>
            <person name="Jin J."/>
            <person name="Gao L."/>
            <person name="Zheng W."/>
            <person name="Hao B."/>
            <person name="Liu S."/>
            <person name="Wang W."/>
            <person name="Yuan L."/>
            <person name="Cao M."/>
            <person name="McDermott J."/>
            <person name="Samudrala R."/>
            <person name="Wang J."/>
            <person name="Wong G.K."/>
            <person name="Yang H."/>
        </authorList>
    </citation>
    <scope>NUCLEOTIDE SEQUENCE [LARGE SCALE GENOMIC DNA]</scope>
    <source>
        <strain evidence="3">cv. 93-11</strain>
    </source>
</reference>
<dbReference type="EMBL" id="CM000133">
    <property type="protein sequence ID" value="EAZ06435.1"/>
    <property type="molecule type" value="Genomic_DNA"/>
</dbReference>
<feature type="region of interest" description="Disordered" evidence="1">
    <location>
        <begin position="53"/>
        <end position="125"/>
    </location>
</feature>
<dbReference type="Proteomes" id="UP000007015">
    <property type="component" value="Chromosome 8"/>
</dbReference>
<sequence length="495" mass="55015">MAMSRATCSTRPRISRCSPSRRWFVPVAAAIESHPTPAIHVVERERPAQVQISRFDPCSPPPPARMLPGGQQQQPHPAPGGLDLRSDEIHALKQRRRPPPHPQSSSPPEGLLGAANPDRPDDDELDAILSSFRDEAAHGDSGGGVARVQVLPVEQDANLVPFLPLRHGQLDCSRCHLVRHVMHVAVLPYVKFSLKLVWEEVFHRIRRMYVISVRSNVYSLSKWTQEWASEFIARNIDTMRNNTNGQLLDSGYSNLVESVRTNVNVPHTAVEVNLLQTIMSAPSADHHQNAADQVAAPAAQPFSAAPPVALPPKAAPRKARKDRDYASMLVAVEEFYVAATSRPVPNSDVEILESSHVSQQQDGGRAIIYPSLQARRGKAKQEVPRRNAKDVLEYLSLARKETEKEINTLSSFDGIYRNDGTLSYLMTEVRRLNRKIWRLQKNAPSTLSSRLLASVKEIDDIKVEKGRLYAQFISALKKLCRKKMDDGGSAPSANN</sequence>
<dbReference type="HOGENOM" id="CLU_040371_0_0_1"/>
<accession>A2YTM4</accession>
<dbReference type="STRING" id="39946.A2YTM4"/>
<proteinExistence type="predicted"/>
<dbReference type="AlphaFoldDB" id="A2YTM4"/>
<evidence type="ECO:0000313" key="2">
    <source>
        <dbReference type="EMBL" id="EAZ06435.1"/>
    </source>
</evidence>
<gene>
    <name evidence="2" type="ORF">OsI_28672</name>
</gene>